<dbReference type="GO" id="GO:0044010">
    <property type="term" value="P:single-species biofilm formation"/>
    <property type="evidence" value="ECO:0007669"/>
    <property type="project" value="TreeGrafter"/>
</dbReference>
<evidence type="ECO:0000313" key="2">
    <source>
        <dbReference type="EMBL" id="PMR75332.1"/>
    </source>
</evidence>
<dbReference type="InterPro" id="IPR007384">
    <property type="entry name" value="UCP006257"/>
</dbReference>
<evidence type="ECO:0000259" key="1">
    <source>
        <dbReference type="Pfam" id="PF04287"/>
    </source>
</evidence>
<dbReference type="SUPFAM" id="SSF158452">
    <property type="entry name" value="YqcC-like"/>
    <property type="match status" value="1"/>
</dbReference>
<dbReference type="Proteomes" id="UP000235803">
    <property type="component" value="Unassembled WGS sequence"/>
</dbReference>
<sequence>MTVHEELDVALRRLEATLKAADLWRVPRPEPEAFDSGQPFCVDTMEMPQWLRFVFIARLDAMVESRAPLPESCQVAPAAEVYLKQAGIRTSNFLLLVKSLEEVDRIINEA</sequence>
<dbReference type="Pfam" id="PF04287">
    <property type="entry name" value="DUF446"/>
    <property type="match status" value="1"/>
</dbReference>
<protein>
    <recommendedName>
        <fullName evidence="1">YqcC-like domain-containing protein</fullName>
    </recommendedName>
</protein>
<gene>
    <name evidence="2" type="ORF">C1H69_10450</name>
</gene>
<dbReference type="PANTHER" id="PTHR39586:SF1">
    <property type="entry name" value="CYTOPLASMIC PROTEIN"/>
    <property type="match status" value="1"/>
</dbReference>
<dbReference type="OrthoDB" id="8794567at2"/>
<dbReference type="InterPro" id="IPR036814">
    <property type="entry name" value="YqcC-like_sf"/>
</dbReference>
<evidence type="ECO:0000313" key="3">
    <source>
        <dbReference type="Proteomes" id="UP000235803"/>
    </source>
</evidence>
<dbReference type="AlphaFoldDB" id="A0A2N7U4H1"/>
<organism evidence="2 3">
    <name type="scientific">Billgrantia endophytica</name>
    <dbReference type="NCBI Taxonomy" id="2033802"/>
    <lineage>
        <taxon>Bacteria</taxon>
        <taxon>Pseudomonadati</taxon>
        <taxon>Pseudomonadota</taxon>
        <taxon>Gammaproteobacteria</taxon>
        <taxon>Oceanospirillales</taxon>
        <taxon>Halomonadaceae</taxon>
        <taxon>Billgrantia</taxon>
    </lineage>
</organism>
<accession>A0A2N7U4H1</accession>
<name>A0A2N7U4H1_9GAMM</name>
<keyword evidence="3" id="KW-1185">Reference proteome</keyword>
<dbReference type="RefSeq" id="WP_102653346.1">
    <property type="nucleotide sequence ID" value="NZ_PNRF01000020.1"/>
</dbReference>
<dbReference type="Gene3D" id="1.20.1440.40">
    <property type="entry name" value="YqcC-like"/>
    <property type="match status" value="1"/>
</dbReference>
<feature type="domain" description="YqcC-like" evidence="1">
    <location>
        <begin position="9"/>
        <end position="102"/>
    </location>
</feature>
<proteinExistence type="predicted"/>
<comment type="caution">
    <text evidence="2">The sequence shown here is derived from an EMBL/GenBank/DDBJ whole genome shotgun (WGS) entry which is preliminary data.</text>
</comment>
<reference evidence="2 3" key="1">
    <citation type="submission" date="2018-01" db="EMBL/GenBank/DDBJ databases">
        <title>Halomonas endophytica sp. nov., isolated from storage liquid in the stems of Populus euphratica.</title>
        <authorList>
            <person name="Chen C."/>
        </authorList>
    </citation>
    <scope>NUCLEOTIDE SEQUENCE [LARGE SCALE GENOMIC DNA]</scope>
    <source>
        <strain evidence="2 3">MC28</strain>
    </source>
</reference>
<dbReference type="EMBL" id="PNRF01000020">
    <property type="protein sequence ID" value="PMR75332.1"/>
    <property type="molecule type" value="Genomic_DNA"/>
</dbReference>
<dbReference type="PANTHER" id="PTHR39586">
    <property type="entry name" value="CYTOPLASMIC PROTEIN-RELATED"/>
    <property type="match status" value="1"/>
</dbReference>
<dbReference type="InterPro" id="IPR023376">
    <property type="entry name" value="YqcC-like_dom"/>
</dbReference>